<evidence type="ECO:0000313" key="5">
    <source>
        <dbReference type="Proteomes" id="UP000198948"/>
    </source>
</evidence>
<dbReference type="Proteomes" id="UP000198948">
    <property type="component" value="Unassembled WGS sequence"/>
</dbReference>
<keyword evidence="5" id="KW-1185">Reference proteome</keyword>
<dbReference type="PANTHER" id="PTHR30185">
    <property type="entry name" value="CRYPTIC BETA-GLUCOSIDE BGL OPERON ANTITERMINATOR"/>
    <property type="match status" value="1"/>
</dbReference>
<accession>A0A1H9PTK5</accession>
<dbReference type="RefSeq" id="WP_092649285.1">
    <property type="nucleotide sequence ID" value="NZ_FOHA01000001.1"/>
</dbReference>
<feature type="domain" description="Mga helix-turn-helix" evidence="3">
    <location>
        <begin position="87"/>
        <end position="172"/>
    </location>
</feature>
<dbReference type="InterPro" id="IPR007737">
    <property type="entry name" value="Mga_HTH"/>
</dbReference>
<keyword evidence="1" id="KW-0805">Transcription regulation</keyword>
<proteinExistence type="predicted"/>
<dbReference type="EMBL" id="FOHA01000001">
    <property type="protein sequence ID" value="SER51544.1"/>
    <property type="molecule type" value="Genomic_DNA"/>
</dbReference>
<organism evidence="4 5">
    <name type="scientific">Isobaculum melis</name>
    <dbReference type="NCBI Taxonomy" id="142588"/>
    <lineage>
        <taxon>Bacteria</taxon>
        <taxon>Bacillati</taxon>
        <taxon>Bacillota</taxon>
        <taxon>Bacilli</taxon>
        <taxon>Lactobacillales</taxon>
        <taxon>Carnobacteriaceae</taxon>
        <taxon>Isobaculum</taxon>
    </lineage>
</organism>
<keyword evidence="2" id="KW-0804">Transcription</keyword>
<dbReference type="Pfam" id="PF05043">
    <property type="entry name" value="Mga"/>
    <property type="match status" value="1"/>
</dbReference>
<gene>
    <name evidence="4" type="ORF">SAMN04488559_101129</name>
</gene>
<name>A0A1H9PTK5_9LACT</name>
<sequence length="514" mass="60888">MKHFFMQAIDIQKHNILKSILLNEHGIGAKYIMDKFGISSTSTHRFIHAINHDLTLAFPNDTLAIVLRNNSYHINSTNTHQNAFVLDTLQVYYVQHSIEYNIIHSLLTRRYMSVGQLALELNISSSQLYKYLKGVRKMLQLFHIKIEFNHHKKQTNLTGNEIHIQFFLCQLYWHLFKGLTLPFKKLSLQTSEDILKKFPHLLPSQAARIQYIFTISEWSAARRKHPVKLEKEFVDILLSFEHESTYTSKNFLMNKSHCHPHEQHLYHFLLCCFVADLDTDEQKVLIAKRIISQSTPLAMVAQQLLNYMLEQFSIQLPDTSYYIYYYYLMITIVQLKYVGVHYHSMYQEEEDFLTQTAFVAVEEALTRFFMLANKKTSTPYPFDITENNLHYLVFFFHPFLTLQMKKKRELLICLHISKKLYLNYLLKQQLMSIFGEENIVFTRDITVADLIISDTLQEDTTFTNFFFFDDIYDDEAWNNLLVFITSMLQKRYSFNQNDLFSNSINQDYPIIQTC</sequence>
<evidence type="ECO:0000256" key="1">
    <source>
        <dbReference type="ARBA" id="ARBA00023015"/>
    </source>
</evidence>
<dbReference type="OrthoDB" id="2175536at2"/>
<dbReference type="STRING" id="142588.SAMN04488559_101129"/>
<evidence type="ECO:0000259" key="3">
    <source>
        <dbReference type="Pfam" id="PF05043"/>
    </source>
</evidence>
<protein>
    <submittedName>
        <fullName evidence="4">Mga helix-turn-helix domain-containing protein</fullName>
    </submittedName>
</protein>
<dbReference type="AlphaFoldDB" id="A0A1H9PTK5"/>
<evidence type="ECO:0000256" key="2">
    <source>
        <dbReference type="ARBA" id="ARBA00023163"/>
    </source>
</evidence>
<dbReference type="PANTHER" id="PTHR30185:SF18">
    <property type="entry name" value="TRANSCRIPTIONAL REGULATOR MTLR"/>
    <property type="match status" value="1"/>
</dbReference>
<dbReference type="InterPro" id="IPR050661">
    <property type="entry name" value="BglG_antiterminators"/>
</dbReference>
<evidence type="ECO:0000313" key="4">
    <source>
        <dbReference type="EMBL" id="SER51544.1"/>
    </source>
</evidence>
<reference evidence="4 5" key="1">
    <citation type="submission" date="2016-10" db="EMBL/GenBank/DDBJ databases">
        <authorList>
            <person name="de Groot N.N."/>
        </authorList>
    </citation>
    <scope>NUCLEOTIDE SEQUENCE [LARGE SCALE GENOMIC DNA]</scope>
    <source>
        <strain evidence="4 5">DSM 13760</strain>
    </source>
</reference>